<evidence type="ECO:0000256" key="1">
    <source>
        <dbReference type="ARBA" id="ARBA00009437"/>
    </source>
</evidence>
<comment type="caution">
    <text evidence="7">The sequence shown here is derived from an EMBL/GenBank/DDBJ whole genome shotgun (WGS) entry which is preliminary data.</text>
</comment>
<evidence type="ECO:0000256" key="3">
    <source>
        <dbReference type="ARBA" id="ARBA00023125"/>
    </source>
</evidence>
<evidence type="ECO:0000259" key="6">
    <source>
        <dbReference type="PROSITE" id="PS50931"/>
    </source>
</evidence>
<dbReference type="SUPFAM" id="SSF53850">
    <property type="entry name" value="Periplasmic binding protein-like II"/>
    <property type="match status" value="1"/>
</dbReference>
<proteinExistence type="inferred from homology"/>
<name>A0ABN1TV01_9ACTN</name>
<dbReference type="Pfam" id="PF00126">
    <property type="entry name" value="HTH_1"/>
    <property type="match status" value="1"/>
</dbReference>
<feature type="compositionally biased region" description="Basic and acidic residues" evidence="5">
    <location>
        <begin position="305"/>
        <end position="316"/>
    </location>
</feature>
<dbReference type="SUPFAM" id="SSF46785">
    <property type="entry name" value="Winged helix' DNA-binding domain"/>
    <property type="match status" value="1"/>
</dbReference>
<keyword evidence="2" id="KW-0805">Transcription regulation</keyword>
<feature type="domain" description="HTH lysR-type" evidence="6">
    <location>
        <begin position="8"/>
        <end position="65"/>
    </location>
</feature>
<dbReference type="EMBL" id="BAAALG010000009">
    <property type="protein sequence ID" value="GAA1104029.1"/>
    <property type="molecule type" value="Genomic_DNA"/>
</dbReference>
<evidence type="ECO:0000256" key="5">
    <source>
        <dbReference type="SAM" id="MobiDB-lite"/>
    </source>
</evidence>
<organism evidence="7 8">
    <name type="scientific">Nocardioides dubius</name>
    <dbReference type="NCBI Taxonomy" id="317019"/>
    <lineage>
        <taxon>Bacteria</taxon>
        <taxon>Bacillati</taxon>
        <taxon>Actinomycetota</taxon>
        <taxon>Actinomycetes</taxon>
        <taxon>Propionibacteriales</taxon>
        <taxon>Nocardioidaceae</taxon>
        <taxon>Nocardioides</taxon>
    </lineage>
</organism>
<dbReference type="Gene3D" id="1.10.10.10">
    <property type="entry name" value="Winged helix-like DNA-binding domain superfamily/Winged helix DNA-binding domain"/>
    <property type="match status" value="1"/>
</dbReference>
<keyword evidence="8" id="KW-1185">Reference proteome</keyword>
<evidence type="ECO:0000256" key="4">
    <source>
        <dbReference type="ARBA" id="ARBA00023163"/>
    </source>
</evidence>
<dbReference type="PROSITE" id="PS50931">
    <property type="entry name" value="HTH_LYSR"/>
    <property type="match status" value="1"/>
</dbReference>
<keyword evidence="3" id="KW-0238">DNA-binding</keyword>
<dbReference type="PRINTS" id="PR00039">
    <property type="entry name" value="HTHLYSR"/>
</dbReference>
<dbReference type="InterPro" id="IPR005119">
    <property type="entry name" value="LysR_subst-bd"/>
</dbReference>
<dbReference type="PANTHER" id="PTHR30579:SF7">
    <property type="entry name" value="HTH-TYPE TRANSCRIPTIONAL REGULATOR LRHA-RELATED"/>
    <property type="match status" value="1"/>
</dbReference>
<evidence type="ECO:0000256" key="2">
    <source>
        <dbReference type="ARBA" id="ARBA00023015"/>
    </source>
</evidence>
<dbReference type="InterPro" id="IPR000847">
    <property type="entry name" value="LysR_HTH_N"/>
</dbReference>
<protein>
    <submittedName>
        <fullName evidence="7">LysR family transcriptional regulator</fullName>
    </submittedName>
</protein>
<evidence type="ECO:0000313" key="7">
    <source>
        <dbReference type="EMBL" id="GAA1104029.1"/>
    </source>
</evidence>
<gene>
    <name evidence="7" type="ORF">GCM10009668_23910</name>
</gene>
<dbReference type="InterPro" id="IPR036390">
    <property type="entry name" value="WH_DNA-bd_sf"/>
</dbReference>
<dbReference type="InterPro" id="IPR036388">
    <property type="entry name" value="WH-like_DNA-bd_sf"/>
</dbReference>
<dbReference type="Proteomes" id="UP001501581">
    <property type="component" value="Unassembled WGS sequence"/>
</dbReference>
<dbReference type="Gene3D" id="3.40.190.10">
    <property type="entry name" value="Periplasmic binding protein-like II"/>
    <property type="match status" value="2"/>
</dbReference>
<dbReference type="PANTHER" id="PTHR30579">
    <property type="entry name" value="TRANSCRIPTIONAL REGULATOR"/>
    <property type="match status" value="1"/>
</dbReference>
<evidence type="ECO:0000313" key="8">
    <source>
        <dbReference type="Proteomes" id="UP001501581"/>
    </source>
</evidence>
<reference evidence="7 8" key="1">
    <citation type="journal article" date="2019" name="Int. J. Syst. Evol. Microbiol.">
        <title>The Global Catalogue of Microorganisms (GCM) 10K type strain sequencing project: providing services to taxonomists for standard genome sequencing and annotation.</title>
        <authorList>
            <consortium name="The Broad Institute Genomics Platform"/>
            <consortium name="The Broad Institute Genome Sequencing Center for Infectious Disease"/>
            <person name="Wu L."/>
            <person name="Ma J."/>
        </authorList>
    </citation>
    <scope>NUCLEOTIDE SEQUENCE [LARGE SCALE GENOMIC DNA]</scope>
    <source>
        <strain evidence="7 8">JCM 13008</strain>
    </source>
</reference>
<comment type="similarity">
    <text evidence="1">Belongs to the LysR transcriptional regulatory family.</text>
</comment>
<dbReference type="InterPro" id="IPR050176">
    <property type="entry name" value="LTTR"/>
</dbReference>
<sequence>MECMAGILDITPLRSLVAVADNGGFQRAADALHLSQAAVSQHVRRLEQAVDRRLVERDGRASRFTPDGEALLGYARRLLDLHDAAIDHFRPGELPALAIGATEHAAAQLLPALTGAMSGALLEHEVRLRLDRGVRLREDLAAGRLDLAILPGPTAHPELDRAARAQSIGSLALDWYAAPGWQPPRSGAVPIVAFESPCALRARAVETLTANGFDPSVAGEAVQLAGVHAAAAAGVGVSLMATLGQVPTGLAPVAGLPAVEPLEFAVWGRAGIAPELIAFVADALRAVAAAAPRTTSGGFGGEQAQVRREQAQVRRE</sequence>
<feature type="region of interest" description="Disordered" evidence="5">
    <location>
        <begin position="293"/>
        <end position="316"/>
    </location>
</feature>
<dbReference type="Pfam" id="PF03466">
    <property type="entry name" value="LysR_substrate"/>
    <property type="match status" value="1"/>
</dbReference>
<accession>A0ABN1TV01</accession>
<keyword evidence="4" id="KW-0804">Transcription</keyword>